<keyword evidence="2" id="KW-1185">Reference proteome</keyword>
<dbReference type="Proteomes" id="UP000244722">
    <property type="component" value="Unassembled WGS sequence"/>
</dbReference>
<name>A0A2T6ZEI1_TUBBO</name>
<comment type="caution">
    <text evidence="1">The sequence shown here is derived from an EMBL/GenBank/DDBJ whole genome shotgun (WGS) entry which is preliminary data.</text>
</comment>
<accession>A0A2T6ZEI1</accession>
<protein>
    <submittedName>
        <fullName evidence="1">Uncharacterized protein</fullName>
    </submittedName>
</protein>
<organism evidence="1 2">
    <name type="scientific">Tuber borchii</name>
    <name type="common">White truffle</name>
    <dbReference type="NCBI Taxonomy" id="42251"/>
    <lineage>
        <taxon>Eukaryota</taxon>
        <taxon>Fungi</taxon>
        <taxon>Dikarya</taxon>
        <taxon>Ascomycota</taxon>
        <taxon>Pezizomycotina</taxon>
        <taxon>Pezizomycetes</taxon>
        <taxon>Pezizales</taxon>
        <taxon>Tuberaceae</taxon>
        <taxon>Tuber</taxon>
    </lineage>
</organism>
<proteinExistence type="predicted"/>
<dbReference type="EMBL" id="NESQ01000335">
    <property type="protein sequence ID" value="PUU73907.1"/>
    <property type="molecule type" value="Genomic_DNA"/>
</dbReference>
<evidence type="ECO:0000313" key="2">
    <source>
        <dbReference type="Proteomes" id="UP000244722"/>
    </source>
</evidence>
<evidence type="ECO:0000313" key="1">
    <source>
        <dbReference type="EMBL" id="PUU73907.1"/>
    </source>
</evidence>
<dbReference type="AlphaFoldDB" id="A0A2T6ZEI1"/>
<reference evidence="1 2" key="1">
    <citation type="submission" date="2017-04" db="EMBL/GenBank/DDBJ databases">
        <title>Draft genome sequence of Tuber borchii Vittad., a whitish edible truffle.</title>
        <authorList>
            <consortium name="DOE Joint Genome Institute"/>
            <person name="Murat C."/>
            <person name="Kuo A."/>
            <person name="Barry K.W."/>
            <person name="Clum A."/>
            <person name="Dockter R.B."/>
            <person name="Fauchery L."/>
            <person name="Iotti M."/>
            <person name="Kohler A."/>
            <person name="Labutti K."/>
            <person name="Lindquist E.A."/>
            <person name="Lipzen A."/>
            <person name="Ohm R.A."/>
            <person name="Wang M."/>
            <person name="Grigoriev I.V."/>
            <person name="Zambonelli A."/>
            <person name="Martin F.M."/>
        </authorList>
    </citation>
    <scope>NUCLEOTIDE SEQUENCE [LARGE SCALE GENOMIC DNA]</scope>
    <source>
        <strain evidence="1 2">Tbo3840</strain>
    </source>
</reference>
<sequence>MAIPGYCHHSFKIIKSENTLLLWNCGMCASGPHWFIFECKFCRLKTCRPCTYNA</sequence>
<gene>
    <name evidence="1" type="ORF">B9Z19DRAFT_1002317</name>
</gene>
<dbReference type="OrthoDB" id="4596934at2759"/>